<evidence type="ECO:0000256" key="1">
    <source>
        <dbReference type="SAM" id="Phobius"/>
    </source>
</evidence>
<name>A0ABQ3GNB2_9GAMM</name>
<reference evidence="3" key="1">
    <citation type="journal article" date="2019" name="Int. J. Syst. Evol. Microbiol.">
        <title>The Global Catalogue of Microorganisms (GCM) 10K type strain sequencing project: providing services to taxonomists for standard genome sequencing and annotation.</title>
        <authorList>
            <consortium name="The Broad Institute Genomics Platform"/>
            <consortium name="The Broad Institute Genome Sequencing Center for Infectious Disease"/>
            <person name="Wu L."/>
            <person name="Ma J."/>
        </authorList>
    </citation>
    <scope>NUCLEOTIDE SEQUENCE [LARGE SCALE GENOMIC DNA]</scope>
    <source>
        <strain evidence="3">KCTC 42280</strain>
    </source>
</reference>
<evidence type="ECO:0000313" key="2">
    <source>
        <dbReference type="EMBL" id="GHD26589.1"/>
    </source>
</evidence>
<feature type="transmembrane region" description="Helical" evidence="1">
    <location>
        <begin position="12"/>
        <end position="32"/>
    </location>
</feature>
<keyword evidence="1" id="KW-0812">Transmembrane</keyword>
<evidence type="ECO:0000313" key="3">
    <source>
        <dbReference type="Proteomes" id="UP000610203"/>
    </source>
</evidence>
<sequence>MNSIDCTKLKGIGLLSVIFSASVLLTACGGAAKKNTQPLTVSKPTVAKQLDEPSLSYLSDAMKVDDGRAVTAQQWLTIAQSNYQSKKYARSLRAATEALSLDDQLVGARQLAMLSAVKVTESNIDAYSDNAVMNDNDKARFKDTLTNMTTLVSTAD</sequence>
<keyword evidence="3" id="KW-1185">Reference proteome</keyword>
<proteinExistence type="predicted"/>
<keyword evidence="1" id="KW-1133">Transmembrane helix</keyword>
<keyword evidence="1" id="KW-0472">Membrane</keyword>
<dbReference type="RefSeq" id="WP_189580830.1">
    <property type="nucleotide sequence ID" value="NZ_BMZR01000001.1"/>
</dbReference>
<comment type="caution">
    <text evidence="2">The sequence shown here is derived from an EMBL/GenBank/DDBJ whole genome shotgun (WGS) entry which is preliminary data.</text>
</comment>
<organism evidence="2 3">
    <name type="scientific">Psychrobacter glaciei</name>
    <dbReference type="NCBI Taxonomy" id="619771"/>
    <lineage>
        <taxon>Bacteria</taxon>
        <taxon>Pseudomonadati</taxon>
        <taxon>Pseudomonadota</taxon>
        <taxon>Gammaproteobacteria</taxon>
        <taxon>Moraxellales</taxon>
        <taxon>Moraxellaceae</taxon>
        <taxon>Psychrobacter</taxon>
    </lineage>
</organism>
<protein>
    <submittedName>
        <fullName evidence="2">Uncharacterized protein</fullName>
    </submittedName>
</protein>
<dbReference type="EMBL" id="BMZR01000001">
    <property type="protein sequence ID" value="GHD26589.1"/>
    <property type="molecule type" value="Genomic_DNA"/>
</dbReference>
<accession>A0ABQ3GNB2</accession>
<dbReference type="Proteomes" id="UP000610203">
    <property type="component" value="Unassembled WGS sequence"/>
</dbReference>
<gene>
    <name evidence="2" type="ORF">GCM10016272_03620</name>
</gene>